<evidence type="ECO:0000313" key="8">
    <source>
        <dbReference type="Proteomes" id="UP000031561"/>
    </source>
</evidence>
<feature type="transmembrane region" description="Helical" evidence="5">
    <location>
        <begin position="295"/>
        <end position="319"/>
    </location>
</feature>
<reference evidence="7 8" key="1">
    <citation type="journal article" date="2015" name="Genome Announc.">
        <title>Draft Genome Sequence of Filamentous Marine Cyanobacterium Lyngbya confervoides Strain BDU141951.</title>
        <authorList>
            <person name="Chandrababunaidu M.M."/>
            <person name="Sen D."/>
            <person name="Tripathy S."/>
        </authorList>
    </citation>
    <scope>NUCLEOTIDE SEQUENCE [LARGE SCALE GENOMIC DNA]</scope>
    <source>
        <strain evidence="7 8">BDU141951</strain>
    </source>
</reference>
<dbReference type="GO" id="GO:0005886">
    <property type="term" value="C:plasma membrane"/>
    <property type="evidence" value="ECO:0007669"/>
    <property type="project" value="UniProtKB-SubCell"/>
</dbReference>
<dbReference type="RefSeq" id="WP_201277288.1">
    <property type="nucleotide sequence ID" value="NZ_JTHE03000019.1"/>
</dbReference>
<dbReference type="AlphaFoldDB" id="A0ABD4SZN1"/>
<accession>A0ABD4SZN1</accession>
<comment type="similarity">
    <text evidence="5">Belongs to the UPF0182 family.</text>
</comment>
<keyword evidence="4 5" id="KW-0472">Membrane</keyword>
<feature type="transmembrane region" description="Helical" evidence="5">
    <location>
        <begin position="252"/>
        <end position="274"/>
    </location>
</feature>
<gene>
    <name evidence="7" type="ORF">QQ91_0002840</name>
</gene>
<name>A0ABD4SZN1_9CYAN</name>
<sequence>MKGNIAVDTTQRSRAPRPPGRSPLMRGIGPLILLGGVGLFLAFAKLVVDGLWFQEVGYLPIFWIQRGSQACLWAIAIAVTLVSMGGNFWLAHRLAQARQAAPYPSVQTPAFSPGYLALARLILSVTGIILAICVIVIHYTAEGLPYWSPNLETQTHSLQQLSLNSLGRAFQLVHSQPWVGLGVAGAFGLFLTVPLLALGGVTLCMALGFGLILSHQWAVILAAFNVSAFADTDPLFHLDIGFYVFQLPLWELFQFLIVGMGLLTFLGVTLYYLLAGDSLRQGRMPRFTNQMQRHLYALASLLMFSIALSWGLHCFTLLYSREGALYGAGFTDTNVHLPVRIALGTGAILIAIFCLYRALVWSNLPRRVRLYPLLSGYGGIALVLAVVLPALVQNTVVLPNELAREQPYLVHSIQATRHAFGLDTIRVETFDPSGSLTAQRLQENALTVRNIRLWDAPPLLEANRQLQRIRPYYEFADADIDRYTLPTENTQETPVPAAPFEKRQVLIAARELDFNAVPEVAQTWVNQRLVYTHGFGFTVSPVNRAAPSGLPEYFVQDISADSDSVDQTFSAIDIRNSIPTQSPRIYFGEMTHNYVLTDTRQLELDYPSGDENAYTRYAGTGGIPIGAYWRRILFATTLRDWQMLLTPNITGDSRILMNRLIQDRVRLIAPFLRFDNDPYLVTAAVKEDRTGQVENVLYWIIDAYTLSDRYPYSDPGSQNFNYIRNSVKVVVDAYSGAVRFYNIEPDEPILQTWSKVFPGLIEPIEAMPVELRGHLRYPIDLFQAQSQALLAYHMTDPQVFYNREDQWRFPTEIYGNEPAEVRPYYLITKLPEGQSEEFILLIPFTPAARNNLIAWMAARSDGQNYGKRLLYQFPKRELVFGPEQVEALINQDPVISQQISLWNRQGSRVRQGNLLIIPIERSLLYVEPLYLEAEKTSVPTLARVITLYKDRIVMAESLEKALGELFSQGPLTEAESAIVRPVGNGEVVPPSPEAAPAPQGGD</sequence>
<dbReference type="PANTHER" id="PTHR39344:SF1">
    <property type="entry name" value="UPF0182 PROTEIN SLL1060"/>
    <property type="match status" value="1"/>
</dbReference>
<dbReference type="EMBL" id="JTHE03000019">
    <property type="protein sequence ID" value="MCM1981769.1"/>
    <property type="molecule type" value="Genomic_DNA"/>
</dbReference>
<evidence type="ECO:0000256" key="4">
    <source>
        <dbReference type="ARBA" id="ARBA00023136"/>
    </source>
</evidence>
<evidence type="ECO:0000256" key="6">
    <source>
        <dbReference type="SAM" id="MobiDB-lite"/>
    </source>
</evidence>
<feature type="transmembrane region" description="Helical" evidence="5">
    <location>
        <begin position="31"/>
        <end position="52"/>
    </location>
</feature>
<feature type="transmembrane region" description="Helical" evidence="5">
    <location>
        <begin position="339"/>
        <end position="359"/>
    </location>
</feature>
<keyword evidence="1 5" id="KW-1003">Cell membrane</keyword>
<feature type="region of interest" description="Disordered" evidence="6">
    <location>
        <begin position="982"/>
        <end position="1002"/>
    </location>
</feature>
<evidence type="ECO:0000256" key="2">
    <source>
        <dbReference type="ARBA" id="ARBA00022692"/>
    </source>
</evidence>
<keyword evidence="3 5" id="KW-1133">Transmembrane helix</keyword>
<comment type="subcellular location">
    <subcellularLocation>
        <location evidence="5">Cell membrane</location>
        <topology evidence="5">Multi-pass membrane protein</topology>
    </subcellularLocation>
</comment>
<dbReference type="PANTHER" id="PTHR39344">
    <property type="entry name" value="UPF0182 PROTEIN SLL1060"/>
    <property type="match status" value="1"/>
</dbReference>
<evidence type="ECO:0000313" key="7">
    <source>
        <dbReference type="EMBL" id="MCM1981769.1"/>
    </source>
</evidence>
<feature type="transmembrane region" description="Helical" evidence="5">
    <location>
        <begin position="371"/>
        <end position="392"/>
    </location>
</feature>
<dbReference type="NCBIfam" id="NF002707">
    <property type="entry name" value="PRK02509.1"/>
    <property type="match status" value="1"/>
</dbReference>
<feature type="transmembrane region" description="Helical" evidence="5">
    <location>
        <begin position="205"/>
        <end position="230"/>
    </location>
</feature>
<comment type="caution">
    <text evidence="7">The sequence shown here is derived from an EMBL/GenBank/DDBJ whole genome shotgun (WGS) entry which is preliminary data.</text>
</comment>
<evidence type="ECO:0000256" key="3">
    <source>
        <dbReference type="ARBA" id="ARBA00022989"/>
    </source>
</evidence>
<dbReference type="Proteomes" id="UP000031561">
    <property type="component" value="Unassembled WGS sequence"/>
</dbReference>
<keyword evidence="2 5" id="KW-0812">Transmembrane</keyword>
<organism evidence="7 8">
    <name type="scientific">Lyngbya confervoides BDU141951</name>
    <dbReference type="NCBI Taxonomy" id="1574623"/>
    <lineage>
        <taxon>Bacteria</taxon>
        <taxon>Bacillati</taxon>
        <taxon>Cyanobacteriota</taxon>
        <taxon>Cyanophyceae</taxon>
        <taxon>Oscillatoriophycideae</taxon>
        <taxon>Oscillatoriales</taxon>
        <taxon>Microcoleaceae</taxon>
        <taxon>Lyngbya</taxon>
    </lineage>
</organism>
<feature type="region of interest" description="Disordered" evidence="6">
    <location>
        <begin position="1"/>
        <end position="22"/>
    </location>
</feature>
<dbReference type="HAMAP" id="MF_01600">
    <property type="entry name" value="UPF0182"/>
    <property type="match status" value="1"/>
</dbReference>
<evidence type="ECO:0000256" key="1">
    <source>
        <dbReference type="ARBA" id="ARBA00022475"/>
    </source>
</evidence>
<dbReference type="InterPro" id="IPR005372">
    <property type="entry name" value="UPF0182"/>
</dbReference>
<keyword evidence="8" id="KW-1185">Reference proteome</keyword>
<dbReference type="Pfam" id="PF03699">
    <property type="entry name" value="UPF0182"/>
    <property type="match status" value="1"/>
</dbReference>
<feature type="transmembrane region" description="Helical" evidence="5">
    <location>
        <begin position="121"/>
        <end position="141"/>
    </location>
</feature>
<protein>
    <recommendedName>
        <fullName evidence="5">UPF0182 protein QQ91_0002840</fullName>
    </recommendedName>
</protein>
<feature type="transmembrane region" description="Helical" evidence="5">
    <location>
        <begin position="72"/>
        <end position="90"/>
    </location>
</feature>
<proteinExistence type="inferred from homology"/>
<feature type="transmembrane region" description="Helical" evidence="5">
    <location>
        <begin position="178"/>
        <end position="198"/>
    </location>
</feature>
<evidence type="ECO:0000256" key="5">
    <source>
        <dbReference type="HAMAP-Rule" id="MF_01600"/>
    </source>
</evidence>